<organism evidence="1 2">
    <name type="scientific">Butyrivibrio proteoclasticus (strain ATCC 51982 / DSM 14932 / B316)</name>
    <name type="common">Clostridium proteoclasticum</name>
    <dbReference type="NCBI Taxonomy" id="515622"/>
    <lineage>
        <taxon>Bacteria</taxon>
        <taxon>Bacillati</taxon>
        <taxon>Bacillota</taxon>
        <taxon>Clostridia</taxon>
        <taxon>Lachnospirales</taxon>
        <taxon>Lachnospiraceae</taxon>
        <taxon>Butyrivibrio</taxon>
    </lineage>
</organism>
<sequence>MSDMQAELKKPDFSMTEREKEIVESGADKPWYCLQADSISDICEGDDFDDVWEVAETLFKVAKRGNLCVEGHTEPISDMRIMRHIWDTSNDDAIITEIWQQEL</sequence>
<accession>E0S3M9</accession>
<name>E0S3M9_BUTPB</name>
<keyword evidence="1" id="KW-0614">Plasmid</keyword>
<evidence type="ECO:0000313" key="1">
    <source>
        <dbReference type="EMBL" id="ADL36011.1"/>
    </source>
</evidence>
<dbReference type="Proteomes" id="UP000001299">
    <property type="component" value="Plasmid pCY360"/>
</dbReference>
<keyword evidence="2" id="KW-1185">Reference proteome</keyword>
<geneLocation type="plasmid" evidence="1 2">
    <name>pCY360</name>
</geneLocation>
<dbReference type="EMBL" id="CP001812">
    <property type="protein sequence ID" value="ADL36011.1"/>
    <property type="molecule type" value="Genomic_DNA"/>
</dbReference>
<evidence type="ECO:0000313" key="2">
    <source>
        <dbReference type="Proteomes" id="UP000001299"/>
    </source>
</evidence>
<dbReference type="RefSeq" id="WP_013282661.1">
    <property type="nucleotide sequence ID" value="NC_014389.1"/>
</dbReference>
<reference evidence="1 2" key="1">
    <citation type="journal article" date="2010" name="PLoS ONE">
        <title>The glycobiome of the rumen bacterium Butyrivibrio proteoclasticus B316(T) highlights adaptation to a polysaccharide-rich environment.</title>
        <authorList>
            <person name="Kelly W.J."/>
            <person name="Leahy S.C."/>
            <person name="Altermann E."/>
            <person name="Yeoman C.J."/>
            <person name="Dunne J.C."/>
            <person name="Kong Z."/>
            <person name="Pacheco D.M."/>
            <person name="Li D."/>
            <person name="Noel S.J."/>
            <person name="Moon C.D."/>
            <person name="Cookson A.L."/>
            <person name="Attwood G.T."/>
        </authorList>
    </citation>
    <scope>NUCLEOTIDE SEQUENCE [LARGE SCALE GENOMIC DNA]</scope>
    <source>
        <strain evidence="2">ATCC 51982 / DSM 14932 / B316</strain>
        <plasmid evidence="2">Plasmid pCY360</plasmid>
    </source>
</reference>
<protein>
    <submittedName>
        <fullName evidence="1">Uncharacterized protein</fullName>
    </submittedName>
</protein>
<dbReference type="KEGG" id="bpb:bpr_II071"/>
<gene>
    <name evidence="1" type="ordered locus">bpr_II071</name>
</gene>
<dbReference type="AlphaFoldDB" id="E0S3M9"/>
<dbReference type="HOGENOM" id="CLU_2258528_0_0_9"/>
<proteinExistence type="predicted"/>